<accession>A0A2X2YA71</accession>
<gene>
    <name evidence="1" type="ORF">NCTC10719_01356</name>
</gene>
<reference evidence="1 2" key="1">
    <citation type="submission" date="2018-06" db="EMBL/GenBank/DDBJ databases">
        <authorList>
            <consortium name="Pathogen Informatics"/>
            <person name="Doyle S."/>
        </authorList>
    </citation>
    <scope>NUCLEOTIDE SEQUENCE [LARGE SCALE GENOMIC DNA]</scope>
    <source>
        <strain evidence="1 2">NCTC10719</strain>
    </source>
</reference>
<evidence type="ECO:0000313" key="2">
    <source>
        <dbReference type="Proteomes" id="UP000249986"/>
    </source>
</evidence>
<dbReference type="AlphaFoldDB" id="A0A2X2YA71"/>
<name>A0A2X2YA71_CLOPF</name>
<organism evidence="1 2">
    <name type="scientific">Clostridium perfringens</name>
    <dbReference type="NCBI Taxonomy" id="1502"/>
    <lineage>
        <taxon>Bacteria</taxon>
        <taxon>Bacillati</taxon>
        <taxon>Bacillota</taxon>
        <taxon>Clostridia</taxon>
        <taxon>Eubacteriales</taxon>
        <taxon>Clostridiaceae</taxon>
        <taxon>Clostridium</taxon>
    </lineage>
</organism>
<sequence length="120" mass="14269">MNKLEFLKLVLNERSLNSIHPIAFCTEDEINKYNIKEDDFLMIIDEEPYVALALGSKSWLIKEDLDEIDLLNKIEREKYKLNLIKTYGQIPTRYLKGNWTSSWEVYEKCCKEFAKTLENK</sequence>
<dbReference type="RefSeq" id="WP_110060726.1">
    <property type="nucleotide sequence ID" value="NZ_CATNXO010000012.1"/>
</dbReference>
<dbReference type="EMBL" id="UAWG01000008">
    <property type="protein sequence ID" value="SQB59813.1"/>
    <property type="molecule type" value="Genomic_DNA"/>
</dbReference>
<dbReference type="Proteomes" id="UP000249986">
    <property type="component" value="Unassembled WGS sequence"/>
</dbReference>
<evidence type="ECO:0000313" key="1">
    <source>
        <dbReference type="EMBL" id="SQB59813.1"/>
    </source>
</evidence>
<proteinExistence type="predicted"/>
<protein>
    <submittedName>
        <fullName evidence="1">Uncharacterized protein</fullName>
    </submittedName>
</protein>